<accession>A0A2S5B5I9</accession>
<feature type="compositionally biased region" description="Basic and acidic residues" evidence="1">
    <location>
        <begin position="156"/>
        <end position="172"/>
    </location>
</feature>
<proteinExistence type="predicted"/>
<keyword evidence="3" id="KW-1185">Reference proteome</keyword>
<sequence>MSRLRTPPDSTATSSETSQSSKKHQLRHRSPRGQRGRPRAGPTSTTTTTTAQATHQDGTTTRHRQRDRSSQVAPQPGQWDWAWKHRRELAGAAIAIVVVLVVSAIRISLHSADYSSGAVYSPPSRASRPPSNVRTKPSPSSLTSIIPSPSAGTSHMRGDDARRDKVDSDEADEKVLHEALDSAVRHALEDAWQLPPHAPVSAGAGPAANAQEPANGGGDSAAPRQRTLAELYAELEDLGISPHELNEVLDETMRSSGDR</sequence>
<feature type="compositionally biased region" description="Low complexity" evidence="1">
    <location>
        <begin position="39"/>
        <end position="59"/>
    </location>
</feature>
<evidence type="ECO:0000256" key="1">
    <source>
        <dbReference type="SAM" id="MobiDB-lite"/>
    </source>
</evidence>
<feature type="compositionally biased region" description="Basic residues" evidence="1">
    <location>
        <begin position="21"/>
        <end position="38"/>
    </location>
</feature>
<feature type="compositionally biased region" description="Low complexity" evidence="1">
    <location>
        <begin position="10"/>
        <end position="20"/>
    </location>
</feature>
<organism evidence="2 3">
    <name type="scientific">Rhodotorula taiwanensis</name>
    <dbReference type="NCBI Taxonomy" id="741276"/>
    <lineage>
        <taxon>Eukaryota</taxon>
        <taxon>Fungi</taxon>
        <taxon>Dikarya</taxon>
        <taxon>Basidiomycota</taxon>
        <taxon>Pucciniomycotina</taxon>
        <taxon>Microbotryomycetes</taxon>
        <taxon>Sporidiobolales</taxon>
        <taxon>Sporidiobolaceae</taxon>
        <taxon>Rhodotorula</taxon>
    </lineage>
</organism>
<protein>
    <submittedName>
        <fullName evidence="2">Uncharacterized protein</fullName>
    </submittedName>
</protein>
<dbReference type="EMBL" id="PJQD01000060">
    <property type="protein sequence ID" value="POY72050.1"/>
    <property type="molecule type" value="Genomic_DNA"/>
</dbReference>
<feature type="region of interest" description="Disordered" evidence="1">
    <location>
        <begin position="115"/>
        <end position="172"/>
    </location>
</feature>
<evidence type="ECO:0000313" key="3">
    <source>
        <dbReference type="Proteomes" id="UP000237144"/>
    </source>
</evidence>
<evidence type="ECO:0000313" key="2">
    <source>
        <dbReference type="EMBL" id="POY72050.1"/>
    </source>
</evidence>
<dbReference type="AlphaFoldDB" id="A0A2S5B5I9"/>
<gene>
    <name evidence="2" type="ORF">BMF94_4920</name>
</gene>
<feature type="region of interest" description="Disordered" evidence="1">
    <location>
        <begin position="1"/>
        <end position="77"/>
    </location>
</feature>
<name>A0A2S5B5I9_9BASI</name>
<feature type="compositionally biased region" description="Low complexity" evidence="1">
    <location>
        <begin position="121"/>
        <end position="150"/>
    </location>
</feature>
<reference evidence="2 3" key="1">
    <citation type="journal article" date="2018" name="Front. Microbiol.">
        <title>Prospects for Fungal Bioremediation of Acidic Radioactive Waste Sites: Characterization and Genome Sequence of Rhodotorula taiwanensis MD1149.</title>
        <authorList>
            <person name="Tkavc R."/>
            <person name="Matrosova V.Y."/>
            <person name="Grichenko O.E."/>
            <person name="Gostincar C."/>
            <person name="Volpe R.P."/>
            <person name="Klimenkova P."/>
            <person name="Gaidamakova E.K."/>
            <person name="Zhou C.E."/>
            <person name="Stewart B.J."/>
            <person name="Lyman M.G."/>
            <person name="Malfatti S.A."/>
            <person name="Rubinfeld B."/>
            <person name="Courtot M."/>
            <person name="Singh J."/>
            <person name="Dalgard C.L."/>
            <person name="Hamilton T."/>
            <person name="Frey K.G."/>
            <person name="Gunde-Cimerman N."/>
            <person name="Dugan L."/>
            <person name="Daly M.J."/>
        </authorList>
    </citation>
    <scope>NUCLEOTIDE SEQUENCE [LARGE SCALE GENOMIC DNA]</scope>
    <source>
        <strain evidence="2 3">MD1149</strain>
    </source>
</reference>
<dbReference type="OrthoDB" id="2530412at2759"/>
<dbReference type="Proteomes" id="UP000237144">
    <property type="component" value="Unassembled WGS sequence"/>
</dbReference>
<comment type="caution">
    <text evidence="2">The sequence shown here is derived from an EMBL/GenBank/DDBJ whole genome shotgun (WGS) entry which is preliminary data.</text>
</comment>
<feature type="region of interest" description="Disordered" evidence="1">
    <location>
        <begin position="195"/>
        <end position="223"/>
    </location>
</feature>